<evidence type="ECO:0000256" key="6">
    <source>
        <dbReference type="SAM" id="Phobius"/>
    </source>
</evidence>
<dbReference type="InterPro" id="IPR001128">
    <property type="entry name" value="Cyt_P450"/>
</dbReference>
<keyword evidence="3 5" id="KW-0479">Metal-binding</keyword>
<dbReference type="Pfam" id="PF00067">
    <property type="entry name" value="p450"/>
    <property type="match status" value="1"/>
</dbReference>
<dbReference type="PANTHER" id="PTHR47582:SF1">
    <property type="entry name" value="P450, PUTATIVE (EUROFUNG)-RELATED"/>
    <property type="match status" value="1"/>
</dbReference>
<evidence type="ECO:0000256" key="5">
    <source>
        <dbReference type="PIRSR" id="PIRSR602403-1"/>
    </source>
</evidence>
<proteinExistence type="inferred from homology"/>
<dbReference type="OrthoDB" id="3366823at2759"/>
<gene>
    <name evidence="7" type="ORF">P153DRAFT_370028</name>
</gene>
<dbReference type="CDD" id="cd11040">
    <property type="entry name" value="CYP7_CYP8-like"/>
    <property type="match status" value="1"/>
</dbReference>
<dbReference type="SUPFAM" id="SSF48264">
    <property type="entry name" value="Cytochrome P450"/>
    <property type="match status" value="1"/>
</dbReference>
<protein>
    <submittedName>
        <fullName evidence="7">Cytochrome P450</fullName>
    </submittedName>
</protein>
<name>A0A6A6A1F7_9PLEO</name>
<dbReference type="GO" id="GO:0004497">
    <property type="term" value="F:monooxygenase activity"/>
    <property type="evidence" value="ECO:0007669"/>
    <property type="project" value="InterPro"/>
</dbReference>
<keyword evidence="6" id="KW-0472">Membrane</keyword>
<feature type="transmembrane region" description="Helical" evidence="6">
    <location>
        <begin position="6"/>
        <end position="24"/>
    </location>
</feature>
<feature type="binding site" description="axial binding residue" evidence="5">
    <location>
        <position position="442"/>
    </location>
    <ligand>
        <name>heme</name>
        <dbReference type="ChEBI" id="CHEBI:30413"/>
    </ligand>
    <ligandPart>
        <name>Fe</name>
        <dbReference type="ChEBI" id="CHEBI:18248"/>
    </ligandPart>
</feature>
<evidence type="ECO:0000256" key="2">
    <source>
        <dbReference type="ARBA" id="ARBA00010617"/>
    </source>
</evidence>
<keyword evidence="6" id="KW-1133">Transmembrane helix</keyword>
<sequence>MGISTVVGAIGLLAAIGVFLSNFLRIKVDPREPPVVHPSIPLLGHIIGMLTEGPLYLKKISEKCKQPIFTMPMLNDRTYVVTSPPLAMAVQRAAATLDFDQLVVEMTPRMFGLSAETKHILQDPTAKQEGRERMVTRSHYIITPALGPQKVREIAETQLNLFGKQISDIEDGMETELFRYITRGLTKTSMQTFYGPENPFALHPELVESFWDWETGAVAYMVNVLPKITARKAYYGLEACVKGFVEYFENGRGNQALTMLQDRKKMHEDEGISLYEHCRLEMAFSFAISSNAGITSFWVVNNIFSRPELVSQIREEISANALVAPGTISASRLKDSCPLLSSVYRETMRITAPMASARFVLEDTILADTYLLRKNTTVQIAGGVMHADGDIWGPDVSSFNARRFMHNLNGSKSNADGSVPEGKANAIHPAAFRAFGGGSSLCPGRHFAQAEISGLVALLVLGFDLLPVEGAQKVQWDPPRDDKRFPLSVTKPLREVRVKMQRRKGMEDVKWVFTQ</sequence>
<organism evidence="7 8">
    <name type="scientific">Dothidotthia symphoricarpi CBS 119687</name>
    <dbReference type="NCBI Taxonomy" id="1392245"/>
    <lineage>
        <taxon>Eukaryota</taxon>
        <taxon>Fungi</taxon>
        <taxon>Dikarya</taxon>
        <taxon>Ascomycota</taxon>
        <taxon>Pezizomycotina</taxon>
        <taxon>Dothideomycetes</taxon>
        <taxon>Pleosporomycetidae</taxon>
        <taxon>Pleosporales</taxon>
        <taxon>Dothidotthiaceae</taxon>
        <taxon>Dothidotthia</taxon>
    </lineage>
</organism>
<keyword evidence="4 5" id="KW-0408">Iron</keyword>
<comment type="similarity">
    <text evidence="2">Belongs to the cytochrome P450 family.</text>
</comment>
<dbReference type="InterPro" id="IPR002403">
    <property type="entry name" value="Cyt_P450_E_grp-IV"/>
</dbReference>
<dbReference type="PANTHER" id="PTHR47582">
    <property type="entry name" value="P450, PUTATIVE (EUROFUNG)-RELATED"/>
    <property type="match status" value="1"/>
</dbReference>
<evidence type="ECO:0000256" key="3">
    <source>
        <dbReference type="ARBA" id="ARBA00022723"/>
    </source>
</evidence>
<dbReference type="Proteomes" id="UP000799771">
    <property type="component" value="Unassembled WGS sequence"/>
</dbReference>
<dbReference type="InterPro" id="IPR053007">
    <property type="entry name" value="CYP450_monoxygenase_sec-met"/>
</dbReference>
<dbReference type="EMBL" id="ML977516">
    <property type="protein sequence ID" value="KAF2125356.1"/>
    <property type="molecule type" value="Genomic_DNA"/>
</dbReference>
<evidence type="ECO:0000256" key="1">
    <source>
        <dbReference type="ARBA" id="ARBA00001971"/>
    </source>
</evidence>
<dbReference type="RefSeq" id="XP_033519748.1">
    <property type="nucleotide sequence ID" value="XM_033668923.1"/>
</dbReference>
<dbReference type="GeneID" id="54409355"/>
<comment type="cofactor">
    <cofactor evidence="1 5">
        <name>heme</name>
        <dbReference type="ChEBI" id="CHEBI:30413"/>
    </cofactor>
</comment>
<accession>A0A6A6A1F7</accession>
<keyword evidence="8" id="KW-1185">Reference proteome</keyword>
<dbReference type="GO" id="GO:0005506">
    <property type="term" value="F:iron ion binding"/>
    <property type="evidence" value="ECO:0007669"/>
    <property type="project" value="InterPro"/>
</dbReference>
<evidence type="ECO:0000256" key="4">
    <source>
        <dbReference type="ARBA" id="ARBA00023004"/>
    </source>
</evidence>
<keyword evidence="5" id="KW-0349">Heme</keyword>
<dbReference type="GO" id="GO:0016705">
    <property type="term" value="F:oxidoreductase activity, acting on paired donors, with incorporation or reduction of molecular oxygen"/>
    <property type="evidence" value="ECO:0007669"/>
    <property type="project" value="InterPro"/>
</dbReference>
<dbReference type="InterPro" id="IPR036396">
    <property type="entry name" value="Cyt_P450_sf"/>
</dbReference>
<dbReference type="GO" id="GO:0020037">
    <property type="term" value="F:heme binding"/>
    <property type="evidence" value="ECO:0007669"/>
    <property type="project" value="InterPro"/>
</dbReference>
<dbReference type="Gene3D" id="1.10.630.10">
    <property type="entry name" value="Cytochrome P450"/>
    <property type="match status" value="1"/>
</dbReference>
<dbReference type="PRINTS" id="PR00465">
    <property type="entry name" value="EP450IV"/>
</dbReference>
<evidence type="ECO:0000313" key="8">
    <source>
        <dbReference type="Proteomes" id="UP000799771"/>
    </source>
</evidence>
<dbReference type="AlphaFoldDB" id="A0A6A6A1F7"/>
<reference evidence="7" key="1">
    <citation type="journal article" date="2020" name="Stud. Mycol.">
        <title>101 Dothideomycetes genomes: a test case for predicting lifestyles and emergence of pathogens.</title>
        <authorList>
            <person name="Haridas S."/>
            <person name="Albert R."/>
            <person name="Binder M."/>
            <person name="Bloem J."/>
            <person name="Labutti K."/>
            <person name="Salamov A."/>
            <person name="Andreopoulos B."/>
            <person name="Baker S."/>
            <person name="Barry K."/>
            <person name="Bills G."/>
            <person name="Bluhm B."/>
            <person name="Cannon C."/>
            <person name="Castanera R."/>
            <person name="Culley D."/>
            <person name="Daum C."/>
            <person name="Ezra D."/>
            <person name="Gonzalez J."/>
            <person name="Henrissat B."/>
            <person name="Kuo A."/>
            <person name="Liang C."/>
            <person name="Lipzen A."/>
            <person name="Lutzoni F."/>
            <person name="Magnuson J."/>
            <person name="Mondo S."/>
            <person name="Nolan M."/>
            <person name="Ohm R."/>
            <person name="Pangilinan J."/>
            <person name="Park H.-J."/>
            <person name="Ramirez L."/>
            <person name="Alfaro M."/>
            <person name="Sun H."/>
            <person name="Tritt A."/>
            <person name="Yoshinaga Y."/>
            <person name="Zwiers L.-H."/>
            <person name="Turgeon B."/>
            <person name="Goodwin S."/>
            <person name="Spatafora J."/>
            <person name="Crous P."/>
            <person name="Grigoriev I."/>
        </authorList>
    </citation>
    <scope>NUCLEOTIDE SEQUENCE</scope>
    <source>
        <strain evidence="7">CBS 119687</strain>
    </source>
</reference>
<evidence type="ECO:0000313" key="7">
    <source>
        <dbReference type="EMBL" id="KAF2125356.1"/>
    </source>
</evidence>
<keyword evidence="6" id="KW-0812">Transmembrane</keyword>